<dbReference type="Proteomes" id="UP001163046">
    <property type="component" value="Unassembled WGS sequence"/>
</dbReference>
<name>A0A9W9YNK9_9CNID</name>
<dbReference type="Pfam" id="PF00168">
    <property type="entry name" value="C2"/>
    <property type="match status" value="1"/>
</dbReference>
<evidence type="ECO:0000259" key="1">
    <source>
        <dbReference type="Pfam" id="PF00168"/>
    </source>
</evidence>
<protein>
    <recommendedName>
        <fullName evidence="1">C2 domain-containing protein</fullName>
    </recommendedName>
</protein>
<accession>A0A9W9YNK9</accession>
<gene>
    <name evidence="2" type="ORF">OS493_018123</name>
</gene>
<organism evidence="2 3">
    <name type="scientific">Desmophyllum pertusum</name>
    <dbReference type="NCBI Taxonomy" id="174260"/>
    <lineage>
        <taxon>Eukaryota</taxon>
        <taxon>Metazoa</taxon>
        <taxon>Cnidaria</taxon>
        <taxon>Anthozoa</taxon>
        <taxon>Hexacorallia</taxon>
        <taxon>Scleractinia</taxon>
        <taxon>Caryophylliina</taxon>
        <taxon>Caryophylliidae</taxon>
        <taxon>Desmophyllum</taxon>
    </lineage>
</organism>
<dbReference type="Gene3D" id="2.60.40.150">
    <property type="entry name" value="C2 domain"/>
    <property type="match status" value="1"/>
</dbReference>
<evidence type="ECO:0000313" key="3">
    <source>
        <dbReference type="Proteomes" id="UP001163046"/>
    </source>
</evidence>
<keyword evidence="3" id="KW-1185">Reference proteome</keyword>
<sequence>MCPCSISRPPVICFIKILQARELPPKDLRNNTSSPYIRVYALPTRRHNHRTTVIEKTCIQYGMSCLSSVDSPCQRLDNLRYTF</sequence>
<comment type="caution">
    <text evidence="2">The sequence shown here is derived from an EMBL/GenBank/DDBJ whole genome shotgun (WGS) entry which is preliminary data.</text>
</comment>
<reference evidence="2" key="1">
    <citation type="submission" date="2023-01" db="EMBL/GenBank/DDBJ databases">
        <title>Genome assembly of the deep-sea coral Lophelia pertusa.</title>
        <authorList>
            <person name="Herrera S."/>
            <person name="Cordes E."/>
        </authorList>
    </citation>
    <scope>NUCLEOTIDE SEQUENCE</scope>
    <source>
        <strain evidence="2">USNM1676648</strain>
        <tissue evidence="2">Polyp</tissue>
    </source>
</reference>
<dbReference type="InterPro" id="IPR035892">
    <property type="entry name" value="C2_domain_sf"/>
</dbReference>
<evidence type="ECO:0000313" key="2">
    <source>
        <dbReference type="EMBL" id="KAJ7360137.1"/>
    </source>
</evidence>
<dbReference type="InterPro" id="IPR000008">
    <property type="entry name" value="C2_dom"/>
</dbReference>
<feature type="domain" description="C2" evidence="1">
    <location>
        <begin position="15"/>
        <end position="57"/>
    </location>
</feature>
<dbReference type="EMBL" id="MU827311">
    <property type="protein sequence ID" value="KAJ7360137.1"/>
    <property type="molecule type" value="Genomic_DNA"/>
</dbReference>
<dbReference type="AlphaFoldDB" id="A0A9W9YNK9"/>
<proteinExistence type="predicted"/>
<dbReference type="SUPFAM" id="SSF49562">
    <property type="entry name" value="C2 domain (Calcium/lipid-binding domain, CaLB)"/>
    <property type="match status" value="1"/>
</dbReference>